<gene>
    <name evidence="2" type="ORF">SAMN05444365_104343</name>
</gene>
<name>A0A1H3P5W5_9ACTN</name>
<organism evidence="2 3">
    <name type="scientific">Micromonospora pattaloongensis</name>
    <dbReference type="NCBI Taxonomy" id="405436"/>
    <lineage>
        <taxon>Bacteria</taxon>
        <taxon>Bacillati</taxon>
        <taxon>Actinomycetota</taxon>
        <taxon>Actinomycetes</taxon>
        <taxon>Micromonosporales</taxon>
        <taxon>Micromonosporaceae</taxon>
        <taxon>Micromonospora</taxon>
    </lineage>
</organism>
<evidence type="ECO:0000256" key="1">
    <source>
        <dbReference type="SAM" id="MobiDB-lite"/>
    </source>
</evidence>
<dbReference type="Proteomes" id="UP000242415">
    <property type="component" value="Unassembled WGS sequence"/>
</dbReference>
<dbReference type="AlphaFoldDB" id="A0A1H3P5W5"/>
<proteinExistence type="predicted"/>
<dbReference type="STRING" id="405436.SAMN05444365_104343"/>
<evidence type="ECO:0000313" key="3">
    <source>
        <dbReference type="Proteomes" id="UP000242415"/>
    </source>
</evidence>
<protein>
    <submittedName>
        <fullName evidence="2">Uncharacterized protein</fullName>
    </submittedName>
</protein>
<feature type="region of interest" description="Disordered" evidence="1">
    <location>
        <begin position="1"/>
        <end position="55"/>
    </location>
</feature>
<accession>A0A1H3P5W5</accession>
<evidence type="ECO:0000313" key="2">
    <source>
        <dbReference type="EMBL" id="SDY96516.1"/>
    </source>
</evidence>
<keyword evidence="3" id="KW-1185">Reference proteome</keyword>
<dbReference type="EMBL" id="FNPH01000004">
    <property type="protein sequence ID" value="SDY96516.1"/>
    <property type="molecule type" value="Genomic_DNA"/>
</dbReference>
<sequence>MMARDGDGLTVEEPGDSVDELHQAAGTVTRPGPRTPSCLPLGEGVPGPKAEQHAPWREEIQRGRVRGGLHRIAYPGLQHVRT</sequence>
<reference evidence="3" key="1">
    <citation type="submission" date="2016-10" db="EMBL/GenBank/DDBJ databases">
        <authorList>
            <person name="Varghese N."/>
            <person name="Submissions S."/>
        </authorList>
    </citation>
    <scope>NUCLEOTIDE SEQUENCE [LARGE SCALE GENOMIC DNA]</scope>
    <source>
        <strain evidence="3">DSM 45245</strain>
    </source>
</reference>